<gene>
    <name evidence="1" type="ORF">A6K24_08795</name>
</gene>
<dbReference type="PANTHER" id="PTHR36932">
    <property type="entry name" value="CAPSULAR POLYSACCHARIDE BIOSYNTHESIS PROTEIN"/>
    <property type="match status" value="1"/>
</dbReference>
<dbReference type="Gene3D" id="3.40.50.12780">
    <property type="entry name" value="N-terminal domain of ligase-like"/>
    <property type="match status" value="1"/>
</dbReference>
<accession>A0A179SND8</accession>
<dbReference type="AlphaFoldDB" id="A0A179SND8"/>
<dbReference type="OrthoDB" id="580775at2"/>
<reference evidence="2" key="1">
    <citation type="submission" date="2016-04" db="EMBL/GenBank/DDBJ databases">
        <authorList>
            <person name="Lyu Z."/>
            <person name="Lyu W."/>
        </authorList>
    </citation>
    <scope>NUCLEOTIDE SEQUENCE [LARGE SCALE GENOMIC DNA]</scope>
    <source>
        <strain evidence="2">C44</strain>
    </source>
</reference>
<dbReference type="InterPro" id="IPR053158">
    <property type="entry name" value="CapK_Type1_Caps_Biosynth"/>
</dbReference>
<comment type="caution">
    <text evidence="1">The sequence shown here is derived from an EMBL/GenBank/DDBJ whole genome shotgun (WGS) entry which is preliminary data.</text>
</comment>
<evidence type="ECO:0000313" key="1">
    <source>
        <dbReference type="EMBL" id="OAS83207.1"/>
    </source>
</evidence>
<dbReference type="InterPro" id="IPR012685">
    <property type="entry name" value="CHP02304_F390_synth-rel"/>
</dbReference>
<evidence type="ECO:0000313" key="2">
    <source>
        <dbReference type="Proteomes" id="UP000078534"/>
    </source>
</evidence>
<name>A0A179SND8_9BACI</name>
<sequence length="447" mass="51800">MNKLNLVKQYVLTKYGRRFSSKEELQRFQQQKIKKQLSFVLRHSAFYREFYEDFQNELQENHWESLPIIDKSIMMNHFDDFNTVGIKMKRALEIAFEAERTRDFTAKIADISIGLSSGTSGNRGVFLVSDKEAEMWAGAVLAKLLPGSLIEKQKIAFFLRANNNLYSTTENGRITFQFFDLLDDFSTHIHRLNELKPTIIIAPPSMLRKLAEWQIEDKILIRPIKIVSVAEVLEDLDKRFIEKVFQQTLHQVYQCTEGFLAATCSHGTLHMNEDLVAVQKEYLDEEKGIFVPILTDFTRTTQPIIRYRLNDILIERKAPCPCGSHFLALERIDGRCDDLFYGFKKVGGDVGVLFPDFIRRAIMLASDHILEYKVTQKDLKTIEVKLKVNASSETVKEAVISEITKLWNQNRLVVPDIHFLPYDLIPSDKKRKRIENAMRGHFDGKIV</sequence>
<dbReference type="EMBL" id="LWSG01000042">
    <property type="protein sequence ID" value="OAS83207.1"/>
    <property type="molecule type" value="Genomic_DNA"/>
</dbReference>
<keyword evidence="2" id="KW-1185">Reference proteome</keyword>
<dbReference type="InterPro" id="IPR042099">
    <property type="entry name" value="ANL_N_sf"/>
</dbReference>
<dbReference type="STRING" id="152268.A6K24_08795"/>
<protein>
    <submittedName>
        <fullName evidence="1">Adenylate cyclase</fullName>
    </submittedName>
</protein>
<dbReference type="SUPFAM" id="SSF56801">
    <property type="entry name" value="Acetyl-CoA synthetase-like"/>
    <property type="match status" value="1"/>
</dbReference>
<proteinExistence type="predicted"/>
<organism evidence="1 2">
    <name type="scientific">Metabacillus litoralis</name>
    <dbReference type="NCBI Taxonomy" id="152268"/>
    <lineage>
        <taxon>Bacteria</taxon>
        <taxon>Bacillati</taxon>
        <taxon>Bacillota</taxon>
        <taxon>Bacilli</taxon>
        <taxon>Bacillales</taxon>
        <taxon>Bacillaceae</taxon>
        <taxon>Metabacillus</taxon>
    </lineage>
</organism>
<dbReference type="Proteomes" id="UP000078534">
    <property type="component" value="Unassembled WGS sequence"/>
</dbReference>
<dbReference type="PANTHER" id="PTHR36932:SF1">
    <property type="entry name" value="CAPSULAR POLYSACCHARIDE BIOSYNTHESIS PROTEIN"/>
    <property type="match status" value="1"/>
</dbReference>
<dbReference type="RefSeq" id="WP_066337437.1">
    <property type="nucleotide sequence ID" value="NZ_LWSG01000042.1"/>
</dbReference>
<dbReference type="NCBIfam" id="TIGR02304">
    <property type="entry name" value="aden_form_hyp"/>
    <property type="match status" value="1"/>
</dbReference>